<dbReference type="RefSeq" id="WP_119151810.1">
    <property type="nucleotide sequence ID" value="NZ_JBHSOV010000032.1"/>
</dbReference>
<dbReference type="GO" id="GO:0016070">
    <property type="term" value="P:RNA metabolic process"/>
    <property type="evidence" value="ECO:0007669"/>
    <property type="project" value="InterPro"/>
</dbReference>
<reference evidence="2 3" key="1">
    <citation type="submission" date="2018-09" db="EMBL/GenBank/DDBJ databases">
        <title>Cohnella cavernae sp. nov., isolated from a karst cave.</title>
        <authorList>
            <person name="Zhu H."/>
        </authorList>
    </citation>
    <scope>NUCLEOTIDE SEQUENCE [LARGE SCALE GENOMIC DNA]</scope>
    <source>
        <strain evidence="2 3">K2E09-144</strain>
    </source>
</reference>
<dbReference type="GO" id="GO:0016788">
    <property type="term" value="F:hydrolase activity, acting on ester bonds"/>
    <property type="evidence" value="ECO:0007669"/>
    <property type="project" value="InterPro"/>
</dbReference>
<dbReference type="OrthoDB" id="9803936at2"/>
<keyword evidence="3" id="KW-1185">Reference proteome</keyword>
<protein>
    <submittedName>
        <fullName evidence="2">Type I addiction module toxin, SymE family</fullName>
    </submittedName>
</protein>
<proteinExistence type="predicted"/>
<evidence type="ECO:0000259" key="1">
    <source>
        <dbReference type="Pfam" id="PF08845"/>
    </source>
</evidence>
<feature type="domain" description="Toxin SymE-like" evidence="1">
    <location>
        <begin position="6"/>
        <end position="54"/>
    </location>
</feature>
<dbReference type="Proteomes" id="UP000266340">
    <property type="component" value="Unassembled WGS sequence"/>
</dbReference>
<dbReference type="EMBL" id="QXJM01000040">
    <property type="protein sequence ID" value="RIE01557.1"/>
    <property type="molecule type" value="Genomic_DNA"/>
</dbReference>
<evidence type="ECO:0000313" key="3">
    <source>
        <dbReference type="Proteomes" id="UP000266340"/>
    </source>
</evidence>
<organism evidence="2 3">
    <name type="scientific">Cohnella faecalis</name>
    <dbReference type="NCBI Taxonomy" id="2315694"/>
    <lineage>
        <taxon>Bacteria</taxon>
        <taxon>Bacillati</taxon>
        <taxon>Bacillota</taxon>
        <taxon>Bacilli</taxon>
        <taxon>Bacillales</taxon>
        <taxon>Paenibacillaceae</taxon>
        <taxon>Cohnella</taxon>
    </lineage>
</organism>
<gene>
    <name evidence="2" type="ORF">D3H35_24720</name>
</gene>
<sequence length="57" mass="6496">MAKKKRVLTVSSAFINNQLIPQIRIQGKWLNDLGFSIGYKVVVEEIQGQLIIRVVEI</sequence>
<accession>A0A398CNR4</accession>
<comment type="caution">
    <text evidence="2">The sequence shown here is derived from an EMBL/GenBank/DDBJ whole genome shotgun (WGS) entry which is preliminary data.</text>
</comment>
<dbReference type="AlphaFoldDB" id="A0A398CNR4"/>
<dbReference type="InterPro" id="IPR014944">
    <property type="entry name" value="Toxin_SymE-like"/>
</dbReference>
<dbReference type="GO" id="GO:0003723">
    <property type="term" value="F:RNA binding"/>
    <property type="evidence" value="ECO:0007669"/>
    <property type="project" value="InterPro"/>
</dbReference>
<dbReference type="Pfam" id="PF08845">
    <property type="entry name" value="SymE_toxin"/>
    <property type="match status" value="1"/>
</dbReference>
<dbReference type="GO" id="GO:0005737">
    <property type="term" value="C:cytoplasm"/>
    <property type="evidence" value="ECO:0007669"/>
    <property type="project" value="InterPro"/>
</dbReference>
<name>A0A398CNR4_9BACL</name>
<evidence type="ECO:0000313" key="2">
    <source>
        <dbReference type="EMBL" id="RIE01557.1"/>
    </source>
</evidence>